<feature type="compositionally biased region" description="Basic and acidic residues" evidence="1">
    <location>
        <begin position="33"/>
        <end position="46"/>
    </location>
</feature>
<dbReference type="EMBL" id="UYYB01095634">
    <property type="protein sequence ID" value="VDM75649.1"/>
    <property type="molecule type" value="Genomic_DNA"/>
</dbReference>
<evidence type="ECO:0000256" key="1">
    <source>
        <dbReference type="SAM" id="MobiDB-lite"/>
    </source>
</evidence>
<protein>
    <submittedName>
        <fullName evidence="2">Uncharacterized protein</fullName>
    </submittedName>
</protein>
<sequence length="176" mass="19731">MLEEKEEPCNKRLSMEEGLAAGMASLAKLRQRLRSEGDADKVEPSAKRTPLRPISPVASSPTSLNVLKRKGETILTPSLARPSQRFTTSTPKHSGIIATPLQRYRTMDGSPLRKPGYYLSFLNILNLIKEKIVRTQSLNATREESDDDSFLDDVFVPFTDPNQFIEMLKHNSAQKS</sequence>
<reference evidence="2 3" key="1">
    <citation type="submission" date="2018-11" db="EMBL/GenBank/DDBJ databases">
        <authorList>
            <consortium name="Pathogen Informatics"/>
        </authorList>
    </citation>
    <scope>NUCLEOTIDE SEQUENCE [LARGE SCALE GENOMIC DNA]</scope>
</reference>
<accession>A0A3P7J6Y9</accession>
<organism evidence="2 3">
    <name type="scientific">Strongylus vulgaris</name>
    <name type="common">Blood worm</name>
    <dbReference type="NCBI Taxonomy" id="40348"/>
    <lineage>
        <taxon>Eukaryota</taxon>
        <taxon>Metazoa</taxon>
        <taxon>Ecdysozoa</taxon>
        <taxon>Nematoda</taxon>
        <taxon>Chromadorea</taxon>
        <taxon>Rhabditida</taxon>
        <taxon>Rhabditina</taxon>
        <taxon>Rhabditomorpha</taxon>
        <taxon>Strongyloidea</taxon>
        <taxon>Strongylidae</taxon>
        <taxon>Strongylus</taxon>
    </lineage>
</organism>
<dbReference type="AlphaFoldDB" id="A0A3P7J6Y9"/>
<dbReference type="Proteomes" id="UP000270094">
    <property type="component" value="Unassembled WGS sequence"/>
</dbReference>
<feature type="region of interest" description="Disordered" evidence="1">
    <location>
        <begin position="30"/>
        <end position="61"/>
    </location>
</feature>
<evidence type="ECO:0000313" key="3">
    <source>
        <dbReference type="Proteomes" id="UP000270094"/>
    </source>
</evidence>
<keyword evidence="3" id="KW-1185">Reference proteome</keyword>
<evidence type="ECO:0000313" key="2">
    <source>
        <dbReference type="EMBL" id="VDM75649.1"/>
    </source>
</evidence>
<gene>
    <name evidence="2" type="ORF">SVUK_LOCUS10647</name>
</gene>
<name>A0A3P7J6Y9_STRVU</name>
<dbReference type="OrthoDB" id="5840409at2759"/>
<proteinExistence type="predicted"/>